<evidence type="ECO:0000256" key="1">
    <source>
        <dbReference type="SAM" id="MobiDB-lite"/>
    </source>
</evidence>
<keyword evidence="2" id="KW-0812">Transmembrane</keyword>
<sequence length="128" mass="14429">MLRARVESFLLVSEVRANAAARPPALSLKELGKEQEKDKKVTQAPEKQRQGTGSMWTGAMRGRRYLLERGMRDGANSDKEGTRRQRSPDWLYESYCRMSQQHPLIVFLLLIVMGACLALLAVFFGSGL</sequence>
<protein>
    <submittedName>
        <fullName evidence="3">Adenylate cyclase type 2-like</fullName>
    </submittedName>
</protein>
<evidence type="ECO:0000256" key="2">
    <source>
        <dbReference type="SAM" id="Phobius"/>
    </source>
</evidence>
<comment type="caution">
    <text evidence="3">The sequence shown here is derived from an EMBL/GenBank/DDBJ whole genome shotgun (WGS) entry which is preliminary data.</text>
</comment>
<dbReference type="Proteomes" id="UP000727407">
    <property type="component" value="Unassembled WGS sequence"/>
</dbReference>
<keyword evidence="2" id="KW-1133">Transmembrane helix</keyword>
<dbReference type="AlphaFoldDB" id="A0A8J4TEI9"/>
<dbReference type="EMBL" id="QNUK01000768">
    <property type="protein sequence ID" value="KAF5889774.1"/>
    <property type="molecule type" value="Genomic_DNA"/>
</dbReference>
<gene>
    <name evidence="3" type="ORF">DAT39_020525</name>
</gene>
<accession>A0A8J4TEI9</accession>
<keyword evidence="4" id="KW-1185">Reference proteome</keyword>
<keyword evidence="2" id="KW-0472">Membrane</keyword>
<reference evidence="3" key="1">
    <citation type="submission" date="2020-07" db="EMBL/GenBank/DDBJ databases">
        <title>Clarias magur genome sequencing, assembly and annotation.</title>
        <authorList>
            <person name="Kushwaha B."/>
            <person name="Kumar R."/>
            <person name="Das P."/>
            <person name="Joshi C.G."/>
            <person name="Kumar D."/>
            <person name="Nagpure N.S."/>
            <person name="Pandey M."/>
            <person name="Agarwal S."/>
            <person name="Srivastava S."/>
            <person name="Singh M."/>
            <person name="Sahoo L."/>
            <person name="Jayasankar P."/>
            <person name="Meher P.K."/>
            <person name="Koringa P.G."/>
            <person name="Iquebal M.A."/>
            <person name="Das S.P."/>
            <person name="Bit A."/>
            <person name="Patnaik S."/>
            <person name="Patel N."/>
            <person name="Shah T.M."/>
            <person name="Hinsu A."/>
            <person name="Jena J.K."/>
        </authorList>
    </citation>
    <scope>NUCLEOTIDE SEQUENCE</scope>
    <source>
        <strain evidence="3">CIFAMagur01</strain>
        <tissue evidence="3">Testis</tissue>
    </source>
</reference>
<feature type="transmembrane region" description="Helical" evidence="2">
    <location>
        <begin position="104"/>
        <end position="125"/>
    </location>
</feature>
<proteinExistence type="predicted"/>
<dbReference type="OrthoDB" id="2107370at2759"/>
<evidence type="ECO:0000313" key="4">
    <source>
        <dbReference type="Proteomes" id="UP000727407"/>
    </source>
</evidence>
<feature type="non-terminal residue" evidence="3">
    <location>
        <position position="128"/>
    </location>
</feature>
<feature type="compositionally biased region" description="Basic and acidic residues" evidence="1">
    <location>
        <begin position="30"/>
        <end position="49"/>
    </location>
</feature>
<name>A0A8J4TEI9_CLAMG</name>
<organism evidence="3 4">
    <name type="scientific">Clarias magur</name>
    <name type="common">Asian catfish</name>
    <name type="synonym">Macropteronotus magur</name>
    <dbReference type="NCBI Taxonomy" id="1594786"/>
    <lineage>
        <taxon>Eukaryota</taxon>
        <taxon>Metazoa</taxon>
        <taxon>Chordata</taxon>
        <taxon>Craniata</taxon>
        <taxon>Vertebrata</taxon>
        <taxon>Euteleostomi</taxon>
        <taxon>Actinopterygii</taxon>
        <taxon>Neopterygii</taxon>
        <taxon>Teleostei</taxon>
        <taxon>Ostariophysi</taxon>
        <taxon>Siluriformes</taxon>
        <taxon>Clariidae</taxon>
        <taxon>Clarias</taxon>
    </lineage>
</organism>
<evidence type="ECO:0000313" key="3">
    <source>
        <dbReference type="EMBL" id="KAF5889774.1"/>
    </source>
</evidence>
<feature type="region of interest" description="Disordered" evidence="1">
    <location>
        <begin position="26"/>
        <end position="59"/>
    </location>
</feature>